<keyword evidence="3" id="KW-1133">Transmembrane helix</keyword>
<evidence type="ECO:0000259" key="5">
    <source>
        <dbReference type="Pfam" id="PF13229"/>
    </source>
</evidence>
<evidence type="ECO:0000256" key="4">
    <source>
        <dbReference type="SAM" id="SignalP"/>
    </source>
</evidence>
<feature type="chain" id="PRO_5031233689" evidence="4">
    <location>
        <begin position="37"/>
        <end position="684"/>
    </location>
</feature>
<keyword evidence="4" id="KW-0732">Signal</keyword>
<keyword evidence="1" id="KW-0677">Repeat</keyword>
<gene>
    <name evidence="6" type="ORF">HNR21_005358</name>
</gene>
<feature type="transmembrane region" description="Helical" evidence="3">
    <location>
        <begin position="619"/>
        <end position="639"/>
    </location>
</feature>
<proteinExistence type="predicted"/>
<dbReference type="InterPro" id="IPR006626">
    <property type="entry name" value="PbH1"/>
</dbReference>
<keyword evidence="3" id="KW-0812">Transmembrane</keyword>
<feature type="region of interest" description="Disordered" evidence="2">
    <location>
        <begin position="645"/>
        <end position="684"/>
    </location>
</feature>
<dbReference type="InterPro" id="IPR039448">
    <property type="entry name" value="Beta_helix"/>
</dbReference>
<name>A0A7W3N2Q4_9ACTN</name>
<dbReference type="SMART" id="SM00710">
    <property type="entry name" value="PbH1"/>
    <property type="match status" value="11"/>
</dbReference>
<organism evidence="6 7">
    <name type="scientific">Thermomonospora cellulosilytica</name>
    <dbReference type="NCBI Taxonomy" id="1411118"/>
    <lineage>
        <taxon>Bacteria</taxon>
        <taxon>Bacillati</taxon>
        <taxon>Actinomycetota</taxon>
        <taxon>Actinomycetes</taxon>
        <taxon>Streptosporangiales</taxon>
        <taxon>Thermomonosporaceae</taxon>
        <taxon>Thermomonospora</taxon>
    </lineage>
</organism>
<dbReference type="AlphaFoldDB" id="A0A7W3N2Q4"/>
<accession>A0A7W3N2Q4</accession>
<feature type="domain" description="Right handed beta helix" evidence="5">
    <location>
        <begin position="346"/>
        <end position="434"/>
    </location>
</feature>
<feature type="region of interest" description="Disordered" evidence="2">
    <location>
        <begin position="33"/>
        <end position="84"/>
    </location>
</feature>
<dbReference type="InterPro" id="IPR011050">
    <property type="entry name" value="Pectin_lyase_fold/virulence"/>
</dbReference>
<comment type="caution">
    <text evidence="6">The sequence shown here is derived from an EMBL/GenBank/DDBJ whole genome shotgun (WGS) entry which is preliminary data.</text>
</comment>
<sequence>MGGGAAGGGAGRRTLAATLTLGLVAVLGAGAATAHAAPGPTDGPGSGVTRPDPATDGPGSGTVTPDPAEAEPGGSADPTPAEVGAVDPADAARQAALVDREDQRIIQTRAVLAAMLQIGGTESGRWKQPQIYGSAHGKTLVLPERGDGAAYTIRDLAAAGGGKYFRRLPDGSYLLGIHVFVADGAELVLESGDRPLVIRMGSIPGAFASVVGFGGVVRIIGTRRAPVTVTSWNAQTRRPDTRPEDGRAYIRAVGGEFEMEHAHVSHLGFWSGRTGGIALTGTDRPTSAAKHRTKEQRQQDKRLRMRRNQEGQGGAGGGPGDVELGPAGQGGGTASHVPAEELVTGSIENSAITGNAYGLFVSGSNQTQISGNRVTGSLVHGVLLHRFVKNATVENTTVTGSRGDGFVLSRATEKVRVVGCTAERNGRNGFTLNGQALAAGPSAAGEPLSDFGDSSVSGGTARGNARYGVELLGGRKLAVQGSRITGGDMGIVVRAGAADVRLSGNTLTGQRRHGIALRDGVTGAAVSGNSITGPVTGIYLRSSTGTIVGNTITVARAPRAHGISVLGDADGTQITSNTVRGSGTSAVHVSRAHGDVERDDNDLDGWHDTSTLWMKARRFVKPMNLVWAGVFLLVIVSMVRSRDAGPRLRRGSHPYAPQRRLDHRPAQVLQRRPHQPSTGERALT</sequence>
<reference evidence="6 7" key="1">
    <citation type="submission" date="2020-08" db="EMBL/GenBank/DDBJ databases">
        <title>Sequencing the genomes of 1000 actinobacteria strains.</title>
        <authorList>
            <person name="Klenk H.-P."/>
        </authorList>
    </citation>
    <scope>NUCLEOTIDE SEQUENCE [LARGE SCALE GENOMIC DNA]</scope>
    <source>
        <strain evidence="6 7">DSM 45823</strain>
    </source>
</reference>
<dbReference type="PANTHER" id="PTHR22990">
    <property type="entry name" value="F-BOX ONLY PROTEIN"/>
    <property type="match status" value="1"/>
</dbReference>
<keyword evidence="7" id="KW-1185">Reference proteome</keyword>
<dbReference type="Gene3D" id="2.160.20.10">
    <property type="entry name" value="Single-stranded right-handed beta-helix, Pectin lyase-like"/>
    <property type="match status" value="2"/>
</dbReference>
<dbReference type="SUPFAM" id="SSF51126">
    <property type="entry name" value="Pectin lyase-like"/>
    <property type="match status" value="1"/>
</dbReference>
<dbReference type="Pfam" id="PF13229">
    <property type="entry name" value="Beta_helix"/>
    <property type="match status" value="2"/>
</dbReference>
<evidence type="ECO:0000256" key="1">
    <source>
        <dbReference type="ARBA" id="ARBA00022737"/>
    </source>
</evidence>
<dbReference type="RefSeq" id="WP_182707380.1">
    <property type="nucleotide sequence ID" value="NZ_JACJII010000001.1"/>
</dbReference>
<evidence type="ECO:0000313" key="6">
    <source>
        <dbReference type="EMBL" id="MBA9006476.1"/>
    </source>
</evidence>
<evidence type="ECO:0000313" key="7">
    <source>
        <dbReference type="Proteomes" id="UP000539313"/>
    </source>
</evidence>
<dbReference type="InterPro" id="IPR012334">
    <property type="entry name" value="Pectin_lyas_fold"/>
</dbReference>
<feature type="domain" description="Right handed beta helix" evidence="5">
    <location>
        <begin position="456"/>
        <end position="597"/>
    </location>
</feature>
<protein>
    <submittedName>
        <fullName evidence="6">Nitrous oxidase accessory protein NosD</fullName>
    </submittedName>
</protein>
<dbReference type="PANTHER" id="PTHR22990:SF15">
    <property type="entry name" value="F-BOX ONLY PROTEIN 10"/>
    <property type="match status" value="1"/>
</dbReference>
<evidence type="ECO:0000256" key="2">
    <source>
        <dbReference type="SAM" id="MobiDB-lite"/>
    </source>
</evidence>
<dbReference type="InterPro" id="IPR051550">
    <property type="entry name" value="SCF-Subunits/Alg-Epimerases"/>
</dbReference>
<evidence type="ECO:0000256" key="3">
    <source>
        <dbReference type="SAM" id="Phobius"/>
    </source>
</evidence>
<dbReference type="EMBL" id="JACJII010000001">
    <property type="protein sequence ID" value="MBA9006476.1"/>
    <property type="molecule type" value="Genomic_DNA"/>
</dbReference>
<feature type="signal peptide" evidence="4">
    <location>
        <begin position="1"/>
        <end position="36"/>
    </location>
</feature>
<keyword evidence="3" id="KW-0472">Membrane</keyword>
<dbReference type="Proteomes" id="UP000539313">
    <property type="component" value="Unassembled WGS sequence"/>
</dbReference>
<feature type="region of interest" description="Disordered" evidence="2">
    <location>
        <begin position="278"/>
        <end position="335"/>
    </location>
</feature>
<feature type="compositionally biased region" description="Gly residues" evidence="2">
    <location>
        <begin position="311"/>
        <end position="320"/>
    </location>
</feature>